<dbReference type="EMBL" id="SMFV01000001">
    <property type="protein sequence ID" value="TCK06493.1"/>
    <property type="molecule type" value="Genomic_DNA"/>
</dbReference>
<dbReference type="Proteomes" id="UP000295777">
    <property type="component" value="Unassembled WGS sequence"/>
</dbReference>
<dbReference type="AlphaFoldDB" id="A0A4R1GHH5"/>
<reference evidence="1 2" key="1">
    <citation type="submission" date="2019-03" db="EMBL/GenBank/DDBJ databases">
        <title>Genomic Encyclopedia of Archaeal and Bacterial Type Strains, Phase II (KMG-II): from individual species to whole genera.</title>
        <authorList>
            <person name="Goeker M."/>
        </authorList>
    </citation>
    <scope>NUCLEOTIDE SEQUENCE [LARGE SCALE GENOMIC DNA]</scope>
    <source>
        <strain evidence="1 2">DSM 24425</strain>
    </source>
</reference>
<proteinExistence type="predicted"/>
<evidence type="ECO:0000313" key="1">
    <source>
        <dbReference type="EMBL" id="TCK06493.1"/>
    </source>
</evidence>
<accession>A0A4R1GHH5</accession>
<name>A0A4R1GHH5_9BACT</name>
<keyword evidence="2" id="KW-1185">Reference proteome</keyword>
<gene>
    <name evidence="1" type="ORF">CLV27_0294</name>
</gene>
<dbReference type="RefSeq" id="WP_132525086.1">
    <property type="nucleotide sequence ID" value="NZ_SMFV01000001.1"/>
</dbReference>
<dbReference type="OrthoDB" id="9889941at2"/>
<evidence type="ECO:0000313" key="2">
    <source>
        <dbReference type="Proteomes" id="UP000295777"/>
    </source>
</evidence>
<comment type="caution">
    <text evidence="1">The sequence shown here is derived from an EMBL/GenBank/DDBJ whole genome shotgun (WGS) entry which is preliminary data.</text>
</comment>
<organism evidence="1 2">
    <name type="scientific">Phorcysia thermohydrogeniphila</name>
    <dbReference type="NCBI Taxonomy" id="936138"/>
    <lineage>
        <taxon>Bacteria</taxon>
        <taxon>Pseudomonadati</taxon>
        <taxon>Aquificota</taxon>
        <taxon>Aquificia</taxon>
        <taxon>Desulfurobacteriales</taxon>
        <taxon>Desulfurobacteriaceae</taxon>
        <taxon>Phorcysia</taxon>
    </lineage>
</organism>
<protein>
    <submittedName>
        <fullName evidence="1">Uncharacterized protein</fullName>
    </submittedName>
</protein>
<sequence>MTEKDLTTKLVEALEKLPEVKKVEVVPICEIYIDTCLKVFVHEKSTDVKMKVADAVTRVAMEEQERLGKYPEIYWDIEVEK</sequence>